<protein>
    <recommendedName>
        <fullName evidence="4">Secreted protein</fullName>
    </recommendedName>
</protein>
<feature type="chain" id="PRO_5035920750" description="Secreted protein" evidence="1">
    <location>
        <begin position="35"/>
        <end position="82"/>
    </location>
</feature>
<dbReference type="EMBL" id="JAGYWB010000010">
    <property type="protein sequence ID" value="KAI0508154.1"/>
    <property type="molecule type" value="Genomic_DNA"/>
</dbReference>
<comment type="caution">
    <text evidence="2">The sequence shown here is derived from an EMBL/GenBank/DDBJ whole genome shotgun (WGS) entry which is preliminary data.</text>
</comment>
<name>A0A8T3BB97_DENNO</name>
<accession>A0A8T3BB97</accession>
<dbReference type="SMR" id="A0A8T3BB97"/>
<keyword evidence="1" id="KW-0732">Signal</keyword>
<proteinExistence type="predicted"/>
<feature type="signal peptide" evidence="1">
    <location>
        <begin position="1"/>
        <end position="34"/>
    </location>
</feature>
<evidence type="ECO:0008006" key="4">
    <source>
        <dbReference type="Google" id="ProtNLM"/>
    </source>
</evidence>
<evidence type="ECO:0000313" key="2">
    <source>
        <dbReference type="EMBL" id="KAI0508154.1"/>
    </source>
</evidence>
<gene>
    <name evidence="2" type="ORF">KFK09_014288</name>
</gene>
<sequence length="82" mass="9110">MSRLPLPVGFAFPLMHLFVAVLLCLKWSSERVEASPPPPTTLFLSDRNSHRKLAVKVTIFLHFRASSVGFATKDGNRGFISP</sequence>
<organism evidence="2 3">
    <name type="scientific">Dendrobium nobile</name>
    <name type="common">Orchid</name>
    <dbReference type="NCBI Taxonomy" id="94219"/>
    <lineage>
        <taxon>Eukaryota</taxon>
        <taxon>Viridiplantae</taxon>
        <taxon>Streptophyta</taxon>
        <taxon>Embryophyta</taxon>
        <taxon>Tracheophyta</taxon>
        <taxon>Spermatophyta</taxon>
        <taxon>Magnoliopsida</taxon>
        <taxon>Liliopsida</taxon>
        <taxon>Asparagales</taxon>
        <taxon>Orchidaceae</taxon>
        <taxon>Epidendroideae</taxon>
        <taxon>Malaxideae</taxon>
        <taxon>Dendrobiinae</taxon>
        <taxon>Dendrobium</taxon>
    </lineage>
</organism>
<evidence type="ECO:0000313" key="3">
    <source>
        <dbReference type="Proteomes" id="UP000829196"/>
    </source>
</evidence>
<reference evidence="2" key="1">
    <citation type="journal article" date="2022" name="Front. Genet.">
        <title>Chromosome-Scale Assembly of the Dendrobium nobile Genome Provides Insights Into the Molecular Mechanism of the Biosynthesis of the Medicinal Active Ingredient of Dendrobium.</title>
        <authorList>
            <person name="Xu Q."/>
            <person name="Niu S.-C."/>
            <person name="Li K.-L."/>
            <person name="Zheng P.-J."/>
            <person name="Zhang X.-J."/>
            <person name="Jia Y."/>
            <person name="Liu Y."/>
            <person name="Niu Y.-X."/>
            <person name="Yu L.-H."/>
            <person name="Chen D.-F."/>
            <person name="Zhang G.-Q."/>
        </authorList>
    </citation>
    <scope>NUCLEOTIDE SEQUENCE</scope>
    <source>
        <tissue evidence="2">Leaf</tissue>
    </source>
</reference>
<dbReference type="AlphaFoldDB" id="A0A8T3BB97"/>
<keyword evidence="3" id="KW-1185">Reference proteome</keyword>
<dbReference type="Proteomes" id="UP000829196">
    <property type="component" value="Unassembled WGS sequence"/>
</dbReference>
<evidence type="ECO:0000256" key="1">
    <source>
        <dbReference type="SAM" id="SignalP"/>
    </source>
</evidence>